<evidence type="ECO:0000313" key="4">
    <source>
        <dbReference type="Proteomes" id="UP001500979"/>
    </source>
</evidence>
<reference evidence="3 4" key="1">
    <citation type="journal article" date="2019" name="Int. J. Syst. Evol. Microbiol.">
        <title>The Global Catalogue of Microorganisms (GCM) 10K type strain sequencing project: providing services to taxonomists for standard genome sequencing and annotation.</title>
        <authorList>
            <consortium name="The Broad Institute Genomics Platform"/>
            <consortium name="The Broad Institute Genome Sequencing Center for Infectious Disease"/>
            <person name="Wu L."/>
            <person name="Ma J."/>
        </authorList>
    </citation>
    <scope>NUCLEOTIDE SEQUENCE [LARGE SCALE GENOMIC DNA]</scope>
    <source>
        <strain evidence="3 4">JCM 9383</strain>
    </source>
</reference>
<dbReference type="CDD" id="cd00093">
    <property type="entry name" value="HTH_XRE"/>
    <property type="match status" value="1"/>
</dbReference>
<dbReference type="PROSITE" id="PS50943">
    <property type="entry name" value="HTH_CROC1"/>
    <property type="match status" value="1"/>
</dbReference>
<comment type="caution">
    <text evidence="3">The sequence shown here is derived from an EMBL/GenBank/DDBJ whole genome shotgun (WGS) entry which is preliminary data.</text>
</comment>
<organism evidence="3 4">
    <name type="scientific">Saccharopolyspora taberi</name>
    <dbReference type="NCBI Taxonomy" id="60895"/>
    <lineage>
        <taxon>Bacteria</taxon>
        <taxon>Bacillati</taxon>
        <taxon>Actinomycetota</taxon>
        <taxon>Actinomycetes</taxon>
        <taxon>Pseudonocardiales</taxon>
        <taxon>Pseudonocardiaceae</taxon>
        <taxon>Saccharopolyspora</taxon>
    </lineage>
</organism>
<feature type="repeat" description="TPR" evidence="1">
    <location>
        <begin position="337"/>
        <end position="370"/>
    </location>
</feature>
<name>A0ABN3VLW7_9PSEU</name>
<protein>
    <recommendedName>
        <fullName evidence="2">HTH cro/C1-type domain-containing protein</fullName>
    </recommendedName>
</protein>
<feature type="domain" description="HTH cro/C1-type" evidence="2">
    <location>
        <begin position="15"/>
        <end position="70"/>
    </location>
</feature>
<dbReference type="InterPro" id="IPR010982">
    <property type="entry name" value="Lambda_DNA-bd_dom_sf"/>
</dbReference>
<proteinExistence type="predicted"/>
<dbReference type="InterPro" id="IPR001387">
    <property type="entry name" value="Cro/C1-type_HTH"/>
</dbReference>
<dbReference type="RefSeq" id="WP_344685609.1">
    <property type="nucleotide sequence ID" value="NZ_BAAAUX010000031.1"/>
</dbReference>
<dbReference type="SMART" id="SM00530">
    <property type="entry name" value="HTH_XRE"/>
    <property type="match status" value="1"/>
</dbReference>
<dbReference type="InterPro" id="IPR011990">
    <property type="entry name" value="TPR-like_helical_dom_sf"/>
</dbReference>
<dbReference type="SUPFAM" id="SSF47413">
    <property type="entry name" value="lambda repressor-like DNA-binding domains"/>
    <property type="match status" value="1"/>
</dbReference>
<accession>A0ABN3VLW7</accession>
<evidence type="ECO:0000256" key="1">
    <source>
        <dbReference type="PROSITE-ProRule" id="PRU00339"/>
    </source>
</evidence>
<evidence type="ECO:0000313" key="3">
    <source>
        <dbReference type="EMBL" id="GAA2817122.1"/>
    </source>
</evidence>
<dbReference type="Proteomes" id="UP001500979">
    <property type="component" value="Unassembled WGS sequence"/>
</dbReference>
<keyword evidence="4" id="KW-1185">Reference proteome</keyword>
<dbReference type="EMBL" id="BAAAUX010000031">
    <property type="protein sequence ID" value="GAA2817122.1"/>
    <property type="molecule type" value="Genomic_DNA"/>
</dbReference>
<gene>
    <name evidence="3" type="ORF">GCM10010470_60700</name>
</gene>
<sequence length="407" mass="44090">MHADELAGLSIGARIQAIRERQGKTRPVVAGLVGRSAQWLKDVERGRRLPPRWDMLVALSGVLNVDVATLTGSGGIPAVLERRAGHPVVADLREAIEVAQLQLPDGPEPDVQALLTRVADAWHLWHTSPTPRASAGSVLPQIIRDARRAARVTSGKERRTAHMVLASAYALAEQVLAWVSDSALLWLSADRCMAAAEESDQPEALAGAAWVLGNVWRATGREEDAYRLAEDAAHLLEPFLADGKDSTRALWGSVKLHAAITAARMGEAGNALHALDRGDEMAQKMPQGYTHPWTLFGPANAQLTGVSVHVDMRKSAAALERADAVDPDSVPSVDRRARLWLEMSRSYHQKKDHLAALQTLQRAADISEESMRCHPLSRGIAGELVTSGGRLVERDARHLATRLGLTV</sequence>
<evidence type="ECO:0000259" key="2">
    <source>
        <dbReference type="PROSITE" id="PS50943"/>
    </source>
</evidence>
<keyword evidence="1" id="KW-0802">TPR repeat</keyword>
<dbReference type="Gene3D" id="1.25.40.10">
    <property type="entry name" value="Tetratricopeptide repeat domain"/>
    <property type="match status" value="1"/>
</dbReference>
<dbReference type="Pfam" id="PF13560">
    <property type="entry name" value="HTH_31"/>
    <property type="match status" value="1"/>
</dbReference>
<dbReference type="PROSITE" id="PS50005">
    <property type="entry name" value="TPR"/>
    <property type="match status" value="1"/>
</dbReference>
<dbReference type="Gene3D" id="1.10.260.40">
    <property type="entry name" value="lambda repressor-like DNA-binding domains"/>
    <property type="match status" value="1"/>
</dbReference>
<dbReference type="InterPro" id="IPR019734">
    <property type="entry name" value="TPR_rpt"/>
</dbReference>